<dbReference type="EMBL" id="MSIE01000095">
    <property type="protein sequence ID" value="OLF08547.1"/>
    <property type="molecule type" value="Genomic_DNA"/>
</dbReference>
<organism evidence="1 2">
    <name type="scientific">Actinophytocola xanthii</name>
    <dbReference type="NCBI Taxonomy" id="1912961"/>
    <lineage>
        <taxon>Bacteria</taxon>
        <taxon>Bacillati</taxon>
        <taxon>Actinomycetota</taxon>
        <taxon>Actinomycetes</taxon>
        <taxon>Pseudonocardiales</taxon>
        <taxon>Pseudonocardiaceae</taxon>
    </lineage>
</organism>
<protein>
    <submittedName>
        <fullName evidence="1">Uncharacterized protein</fullName>
    </submittedName>
</protein>
<comment type="caution">
    <text evidence="1">The sequence shown here is derived from an EMBL/GenBank/DDBJ whole genome shotgun (WGS) entry which is preliminary data.</text>
</comment>
<keyword evidence="2" id="KW-1185">Reference proteome</keyword>
<evidence type="ECO:0000313" key="1">
    <source>
        <dbReference type="EMBL" id="OLF08547.1"/>
    </source>
</evidence>
<feature type="non-terminal residue" evidence="1">
    <location>
        <position position="124"/>
    </location>
</feature>
<reference evidence="1 2" key="1">
    <citation type="submission" date="2016-12" db="EMBL/GenBank/DDBJ databases">
        <title>The draft genome sequence of Actinophytocola sp. 11-183.</title>
        <authorList>
            <person name="Wang W."/>
            <person name="Yuan L."/>
        </authorList>
    </citation>
    <scope>NUCLEOTIDE SEQUENCE [LARGE SCALE GENOMIC DNA]</scope>
    <source>
        <strain evidence="1 2">11-183</strain>
    </source>
</reference>
<dbReference type="Proteomes" id="UP000185596">
    <property type="component" value="Unassembled WGS sequence"/>
</dbReference>
<gene>
    <name evidence="1" type="ORF">BU204_34205</name>
</gene>
<name>A0A1Q8C2E1_9PSEU</name>
<accession>A0A1Q8C2E1</accession>
<sequence>MDVDGVAGAPQTLRVSRSGHRVRVRQGARRTALSGDVHTIHVLTGTVCPTGRTTERLDRADEVIHNVAVNEAIPVNEVAVNEVAVGDRLTVLRLTRRRAVGDVVQVDDGTVRLAHRDVLVSVLV</sequence>
<dbReference type="AlphaFoldDB" id="A0A1Q8C2E1"/>
<evidence type="ECO:0000313" key="2">
    <source>
        <dbReference type="Proteomes" id="UP000185596"/>
    </source>
</evidence>
<proteinExistence type="predicted"/>